<dbReference type="SUPFAM" id="SSF81901">
    <property type="entry name" value="HCP-like"/>
    <property type="match status" value="1"/>
</dbReference>
<evidence type="ECO:0000313" key="12">
    <source>
        <dbReference type="EMBL" id="GHG59698.1"/>
    </source>
</evidence>
<dbReference type="Proteomes" id="UP000659697">
    <property type="component" value="Unassembled WGS sequence"/>
</dbReference>
<dbReference type="InterPro" id="IPR051045">
    <property type="entry name" value="TonB-dependent_transducer"/>
</dbReference>
<evidence type="ECO:0000256" key="8">
    <source>
        <dbReference type="ARBA" id="ARBA00022989"/>
    </source>
</evidence>
<organism evidence="12 13">
    <name type="scientific">Alishewanella longhuensis</name>
    <dbReference type="NCBI Taxonomy" id="1091037"/>
    <lineage>
        <taxon>Bacteria</taxon>
        <taxon>Pseudomonadati</taxon>
        <taxon>Pseudomonadota</taxon>
        <taxon>Gammaproteobacteria</taxon>
        <taxon>Alteromonadales</taxon>
        <taxon>Alteromonadaceae</taxon>
        <taxon>Alishewanella</taxon>
    </lineage>
</organism>
<keyword evidence="9" id="KW-0472">Membrane</keyword>
<dbReference type="SUPFAM" id="SSF74653">
    <property type="entry name" value="TolA/TonB C-terminal domain"/>
    <property type="match status" value="1"/>
</dbReference>
<evidence type="ECO:0000256" key="10">
    <source>
        <dbReference type="SAM" id="SignalP"/>
    </source>
</evidence>
<evidence type="ECO:0000256" key="6">
    <source>
        <dbReference type="ARBA" id="ARBA00022692"/>
    </source>
</evidence>
<evidence type="ECO:0000256" key="9">
    <source>
        <dbReference type="ARBA" id="ARBA00023136"/>
    </source>
</evidence>
<keyword evidence="7" id="KW-0653">Protein transport</keyword>
<keyword evidence="4" id="KW-1003">Cell membrane</keyword>
<sequence length="438" mass="49228">MKKWFIAALFTCGFAHADMLDALKAYENKDFAQAQQQFSALLPLGNELAAFNLGAMAYQGEGQAPNLTEALAYFMLAADLKHTQANDLLQKLLQNASEQQVEQAHQRFEQLKQGVVIVATDLDKPRNDSLPQPIRRVNPDYPAEAARSGQFGYVKLRYLVDEQGKVTAVDTIDAYPQRVFEKSSIRAIKRWRYEPSGQKHLMTVRLDYSLGVGVNIAAVEQTVAEHNLWTYAIAGSPQHQLALGMLLSLVDIQSGNGFRYNPELPLTAAADFSIFKKRADPKPAFDGFWGFAEVRVNPDGVITEELKTEFEARSEVTSLVGLTLTGKIETDVYRLHRRSDLQNRGVSVTPAVEASRTMSGLYWWEQSAKNGNVHAQRIMAAYDRQWEDYLLAQQDAEVLAWAGSRLILEGERERGMQFLEQAIAQNYKPAAEMKKQFM</sequence>
<comment type="caution">
    <text evidence="12">The sequence shown here is derived from an EMBL/GenBank/DDBJ whole genome shotgun (WGS) entry which is preliminary data.</text>
</comment>
<proteinExistence type="inferred from homology"/>
<name>A0ABQ3KUE9_9ALTE</name>
<dbReference type="Pfam" id="PF03544">
    <property type="entry name" value="TonB_C"/>
    <property type="match status" value="1"/>
</dbReference>
<protein>
    <recommendedName>
        <fullName evidence="11">TonB C-terminal domain-containing protein</fullName>
    </recommendedName>
</protein>
<evidence type="ECO:0000256" key="2">
    <source>
        <dbReference type="ARBA" id="ARBA00006555"/>
    </source>
</evidence>
<evidence type="ECO:0000256" key="1">
    <source>
        <dbReference type="ARBA" id="ARBA00004383"/>
    </source>
</evidence>
<dbReference type="InterPro" id="IPR006597">
    <property type="entry name" value="Sel1-like"/>
</dbReference>
<dbReference type="NCBIfam" id="TIGR01352">
    <property type="entry name" value="tonB_Cterm"/>
    <property type="match status" value="1"/>
</dbReference>
<dbReference type="InterPro" id="IPR006260">
    <property type="entry name" value="TonB/TolA_C"/>
</dbReference>
<comment type="subcellular location">
    <subcellularLocation>
        <location evidence="1">Cell inner membrane</location>
        <topology evidence="1">Single-pass membrane protein</topology>
        <orientation evidence="1">Periplasmic side</orientation>
    </subcellularLocation>
</comment>
<accession>A0ABQ3KUE9</accession>
<keyword evidence="5" id="KW-0997">Cell inner membrane</keyword>
<dbReference type="PANTHER" id="PTHR33446">
    <property type="entry name" value="PROTEIN TONB-RELATED"/>
    <property type="match status" value="1"/>
</dbReference>
<evidence type="ECO:0000256" key="7">
    <source>
        <dbReference type="ARBA" id="ARBA00022927"/>
    </source>
</evidence>
<dbReference type="PROSITE" id="PS52015">
    <property type="entry name" value="TONB_CTD"/>
    <property type="match status" value="1"/>
</dbReference>
<keyword evidence="6" id="KW-0812">Transmembrane</keyword>
<keyword evidence="8" id="KW-1133">Transmembrane helix</keyword>
<dbReference type="Gene3D" id="3.30.2420.10">
    <property type="entry name" value="TonB"/>
    <property type="match status" value="1"/>
</dbReference>
<dbReference type="EMBL" id="BNAO01000001">
    <property type="protein sequence ID" value="GHG59698.1"/>
    <property type="molecule type" value="Genomic_DNA"/>
</dbReference>
<evidence type="ECO:0000256" key="5">
    <source>
        <dbReference type="ARBA" id="ARBA00022519"/>
    </source>
</evidence>
<evidence type="ECO:0000256" key="4">
    <source>
        <dbReference type="ARBA" id="ARBA00022475"/>
    </source>
</evidence>
<keyword evidence="13" id="KW-1185">Reference proteome</keyword>
<evidence type="ECO:0000313" key="13">
    <source>
        <dbReference type="Proteomes" id="UP000659697"/>
    </source>
</evidence>
<dbReference type="SMART" id="SM00671">
    <property type="entry name" value="SEL1"/>
    <property type="match status" value="1"/>
</dbReference>
<feature type="chain" id="PRO_5047203742" description="TonB C-terminal domain-containing protein" evidence="10">
    <location>
        <begin position="18"/>
        <end position="438"/>
    </location>
</feature>
<keyword evidence="10" id="KW-0732">Signal</keyword>
<dbReference type="InterPro" id="IPR011990">
    <property type="entry name" value="TPR-like_helical_dom_sf"/>
</dbReference>
<dbReference type="InterPro" id="IPR037682">
    <property type="entry name" value="TonB_C"/>
</dbReference>
<gene>
    <name evidence="12" type="ORF">GCM10010919_02460</name>
</gene>
<comment type="similarity">
    <text evidence="2">Belongs to the TonB family.</text>
</comment>
<evidence type="ECO:0000259" key="11">
    <source>
        <dbReference type="PROSITE" id="PS52015"/>
    </source>
</evidence>
<dbReference type="PANTHER" id="PTHR33446:SF14">
    <property type="entry name" value="PROTEIN TONB"/>
    <property type="match status" value="1"/>
</dbReference>
<feature type="signal peptide" evidence="10">
    <location>
        <begin position="1"/>
        <end position="17"/>
    </location>
</feature>
<evidence type="ECO:0000256" key="3">
    <source>
        <dbReference type="ARBA" id="ARBA00022448"/>
    </source>
</evidence>
<feature type="domain" description="TonB C-terminal" evidence="11">
    <location>
        <begin position="126"/>
        <end position="217"/>
    </location>
</feature>
<dbReference type="Gene3D" id="1.25.40.10">
    <property type="entry name" value="Tetratricopeptide repeat domain"/>
    <property type="match status" value="1"/>
</dbReference>
<keyword evidence="3" id="KW-0813">Transport</keyword>
<reference evidence="13" key="1">
    <citation type="journal article" date="2019" name="Int. J. Syst. Evol. Microbiol.">
        <title>The Global Catalogue of Microorganisms (GCM) 10K type strain sequencing project: providing services to taxonomists for standard genome sequencing and annotation.</title>
        <authorList>
            <consortium name="The Broad Institute Genomics Platform"/>
            <consortium name="The Broad Institute Genome Sequencing Center for Infectious Disease"/>
            <person name="Wu L."/>
            <person name="Ma J."/>
        </authorList>
    </citation>
    <scope>NUCLEOTIDE SEQUENCE [LARGE SCALE GENOMIC DNA]</scope>
    <source>
        <strain evidence="13">CGMCC 1.7003</strain>
    </source>
</reference>
<dbReference type="RefSeq" id="WP_189429306.1">
    <property type="nucleotide sequence ID" value="NZ_BNAO01000001.1"/>
</dbReference>